<comment type="similarity">
    <text evidence="3 23">Belongs to the phospholipase A2 family.</text>
</comment>
<evidence type="ECO:0000256" key="20">
    <source>
        <dbReference type="PIRSR" id="PIRSR601211-1"/>
    </source>
</evidence>
<feature type="signal peptide" evidence="24">
    <location>
        <begin position="1"/>
        <end position="21"/>
    </location>
</feature>
<dbReference type="CTD" id="5320"/>
<comment type="catalytic activity">
    <reaction evidence="10">
        <text>a 1,2-diacyl-sn-glycero-3-phosphoethanolamine + H2O = a 1-acyl-sn-glycero-3-phosphoethanolamine + a fatty acid + H(+)</text>
        <dbReference type="Rhea" id="RHEA:44604"/>
        <dbReference type="ChEBI" id="CHEBI:15377"/>
        <dbReference type="ChEBI" id="CHEBI:15378"/>
        <dbReference type="ChEBI" id="CHEBI:28868"/>
        <dbReference type="ChEBI" id="CHEBI:64381"/>
        <dbReference type="ChEBI" id="CHEBI:64612"/>
    </reaction>
    <physiologicalReaction direction="left-to-right" evidence="10">
        <dbReference type="Rhea" id="RHEA:44605"/>
    </physiologicalReaction>
</comment>
<evidence type="ECO:0000256" key="1">
    <source>
        <dbReference type="ARBA" id="ARBA00004450"/>
    </source>
</evidence>
<dbReference type="AlphaFoldDB" id="A0A6P5PMA7"/>
<sequence>MKVLLLLAVSIMAFGSIQVQGNIGQFGEMIRLKTGKRAELSYAFYGCHCGLGGKGSPKDATDWCCVTHDCCYNRLEKSGCGTKLLKYNYSHQGGQITCSANQNFCQKQLCQCDKAAAECFARNKKTYSLKYQFYPNVFCKGKKPRC</sequence>
<keyword evidence="26" id="KW-1185">Reference proteome</keyword>
<keyword evidence="4 24" id="KW-0964">Secreted</keyword>
<dbReference type="GO" id="GO:0005741">
    <property type="term" value="C:mitochondrial outer membrane"/>
    <property type="evidence" value="ECO:0007669"/>
    <property type="project" value="UniProtKB-SubCell"/>
</dbReference>
<feature type="disulfide bond" evidence="22">
    <location>
        <begin position="64"/>
        <end position="119"/>
    </location>
</feature>
<dbReference type="GO" id="GO:0038166">
    <property type="term" value="P:angiotensin-activated signaling pathway"/>
    <property type="evidence" value="ECO:0007669"/>
    <property type="project" value="Ensembl"/>
</dbReference>
<feature type="disulfide bond" evidence="22">
    <location>
        <begin position="47"/>
        <end position="139"/>
    </location>
</feature>
<dbReference type="GO" id="GO:0070374">
    <property type="term" value="P:positive regulation of ERK1 and ERK2 cascade"/>
    <property type="evidence" value="ECO:0007669"/>
    <property type="project" value="Ensembl"/>
</dbReference>
<keyword evidence="7 22" id="KW-1015">Disulfide bond</keyword>
<evidence type="ECO:0000256" key="5">
    <source>
        <dbReference type="ARBA" id="ARBA00022638"/>
    </source>
</evidence>
<dbReference type="Proteomes" id="UP000515126">
    <property type="component" value="Chromosome 4"/>
</dbReference>
<evidence type="ECO:0000256" key="4">
    <source>
        <dbReference type="ARBA" id="ARBA00022525"/>
    </source>
</evidence>
<evidence type="ECO:0000256" key="22">
    <source>
        <dbReference type="PIRSR" id="PIRSR601211-3"/>
    </source>
</evidence>
<dbReference type="KEGG" id="mcal:110292816"/>
<dbReference type="GO" id="GO:0016042">
    <property type="term" value="P:lipid catabolic process"/>
    <property type="evidence" value="ECO:0007669"/>
    <property type="project" value="InterPro"/>
</dbReference>
<dbReference type="InterPro" id="IPR033113">
    <property type="entry name" value="PLA2_histidine"/>
</dbReference>
<comment type="catalytic activity">
    <reaction evidence="14">
        <text>1,2-dihexadecanoyl-sn-glycero-3-phosphocholine + H2O = 1-hexadecanoyl-sn-glycero-3-phosphocholine + hexadecanoate + H(+)</text>
        <dbReference type="Rhea" id="RHEA:41223"/>
        <dbReference type="ChEBI" id="CHEBI:7896"/>
        <dbReference type="ChEBI" id="CHEBI:15377"/>
        <dbReference type="ChEBI" id="CHEBI:15378"/>
        <dbReference type="ChEBI" id="CHEBI:72998"/>
        <dbReference type="ChEBI" id="CHEBI:72999"/>
    </reaction>
    <physiologicalReaction direction="left-to-right" evidence="14">
        <dbReference type="Rhea" id="RHEA:41224"/>
    </physiologicalReaction>
</comment>
<dbReference type="PANTHER" id="PTHR11716:SF9">
    <property type="entry name" value="PHOSPHOLIPASE A2, MEMBRANE ASSOCIATED"/>
    <property type="match status" value="1"/>
</dbReference>
<comment type="catalytic activity">
    <reaction evidence="9">
        <text>1-hexadecanoyl-2-(4Z,7Z,10Z,13Z,16Z,19Z-docosahexaenoyl)-sn-glycero-3-phosphocholine + H2O = (4Z,7Z,10Z,13Z,16Z,19Z)-docosahexaenoate + 1-hexadecanoyl-sn-glycero-3-phosphocholine + H(+)</text>
        <dbReference type="Rhea" id="RHEA:41231"/>
        <dbReference type="ChEBI" id="CHEBI:15377"/>
        <dbReference type="ChEBI" id="CHEBI:15378"/>
        <dbReference type="ChEBI" id="CHEBI:72998"/>
        <dbReference type="ChEBI" id="CHEBI:74963"/>
        <dbReference type="ChEBI" id="CHEBI:77016"/>
    </reaction>
    <physiologicalReaction direction="left-to-right" evidence="9">
        <dbReference type="Rhea" id="RHEA:41232"/>
    </physiologicalReaction>
</comment>
<evidence type="ECO:0000256" key="6">
    <source>
        <dbReference type="ARBA" id="ARBA00022837"/>
    </source>
</evidence>
<comment type="cofactor">
    <cofactor evidence="21">
        <name>Ca(2+)</name>
        <dbReference type="ChEBI" id="CHEBI:29108"/>
    </cofactor>
    <text evidence="21">Binds 1 Ca(2+) ion per subunit.</text>
</comment>
<evidence type="ECO:0000256" key="3">
    <source>
        <dbReference type="ARBA" id="ARBA00007056"/>
    </source>
</evidence>
<comment type="catalytic activity">
    <reaction evidence="24">
        <text>a 1,2-diacyl-sn-glycero-3-phosphocholine + H2O = a 1-acyl-sn-glycero-3-phosphocholine + a fatty acid + H(+)</text>
        <dbReference type="Rhea" id="RHEA:15801"/>
        <dbReference type="ChEBI" id="CHEBI:15377"/>
        <dbReference type="ChEBI" id="CHEBI:15378"/>
        <dbReference type="ChEBI" id="CHEBI:28868"/>
        <dbReference type="ChEBI" id="CHEBI:57643"/>
        <dbReference type="ChEBI" id="CHEBI:58168"/>
        <dbReference type="EC" id="3.1.1.4"/>
    </reaction>
</comment>
<evidence type="ECO:0000256" key="8">
    <source>
        <dbReference type="ARBA" id="ARBA00023408"/>
    </source>
</evidence>
<feature type="disulfide bond" evidence="22">
    <location>
        <begin position="71"/>
        <end position="112"/>
    </location>
</feature>
<evidence type="ECO:0000256" key="18">
    <source>
        <dbReference type="ARBA" id="ARBA00049039"/>
    </source>
</evidence>
<evidence type="ECO:0000256" key="16">
    <source>
        <dbReference type="ARBA" id="ARBA00048613"/>
    </source>
</evidence>
<dbReference type="GO" id="GO:0050482">
    <property type="term" value="P:arachidonate secretion"/>
    <property type="evidence" value="ECO:0007669"/>
    <property type="project" value="InterPro"/>
</dbReference>
<comment type="catalytic activity">
    <reaction evidence="19">
        <text>1-hexadecanoyl-2-(9Z-octadecenoyl)-sn-glycero-3-phosphoglycerol + H2O = 1-hexadecanoyl-sn-glycero-3-phosphoglycerol + (9Z)-octadecenoate + H(+)</text>
        <dbReference type="Rhea" id="RHEA:44524"/>
        <dbReference type="ChEBI" id="CHEBI:15377"/>
        <dbReference type="ChEBI" id="CHEBI:15378"/>
        <dbReference type="ChEBI" id="CHEBI:30823"/>
        <dbReference type="ChEBI" id="CHEBI:84472"/>
        <dbReference type="ChEBI" id="CHEBI:84475"/>
    </reaction>
    <physiologicalReaction direction="left-to-right" evidence="19">
        <dbReference type="Rhea" id="RHEA:44525"/>
    </physiologicalReaction>
</comment>
<dbReference type="Pfam" id="PF00068">
    <property type="entry name" value="Phospholip_A2_1"/>
    <property type="match status" value="1"/>
</dbReference>
<comment type="subcellular location">
    <subcellularLocation>
        <location evidence="1">Mitochondrion outer membrane</location>
        <topology evidence="1">Peripheral membrane protein</topology>
    </subcellularLocation>
    <subcellularLocation>
        <location evidence="2 24">Secreted</location>
    </subcellularLocation>
</comment>
<evidence type="ECO:0000313" key="27">
    <source>
        <dbReference type="RefSeq" id="XP_021016060.1"/>
    </source>
</evidence>
<comment type="catalytic activity">
    <reaction evidence="11">
        <text>1-hexadecanoyl-2-(9Z-octadecenoyl)-sn-glycero-3-phospho-(1'-sn-glycerol) + H2O = 1-hexadecanoyl-sn-glycero-3-phospho-(1'-sn-glycerol) + (9Z)-octadecenoate + H(+)</text>
        <dbReference type="Rhea" id="RHEA:40919"/>
        <dbReference type="ChEBI" id="CHEBI:15377"/>
        <dbReference type="ChEBI" id="CHEBI:15378"/>
        <dbReference type="ChEBI" id="CHEBI:30823"/>
        <dbReference type="ChEBI" id="CHEBI:72841"/>
        <dbReference type="ChEBI" id="CHEBI:75158"/>
    </reaction>
    <physiologicalReaction direction="left-to-right" evidence="11">
        <dbReference type="Rhea" id="RHEA:40920"/>
    </physiologicalReaction>
</comment>
<comment type="catalytic activity">
    <reaction evidence="16">
        <text>1-hexadecanoyl-2-(9Z-octadecenoyl)-sn-glycero-3-phosphoethanolamine + H2O = 1-hexadecanoyl-sn-glycero-3-phosphoethanolamine + (9Z)-octadecenoate + H(+)</text>
        <dbReference type="Rhea" id="RHEA:40911"/>
        <dbReference type="ChEBI" id="CHEBI:15377"/>
        <dbReference type="ChEBI" id="CHEBI:15378"/>
        <dbReference type="ChEBI" id="CHEBI:30823"/>
        <dbReference type="ChEBI" id="CHEBI:73004"/>
        <dbReference type="ChEBI" id="CHEBI:73007"/>
    </reaction>
    <physiologicalReaction direction="left-to-right" evidence="16">
        <dbReference type="Rhea" id="RHEA:40912"/>
    </physiologicalReaction>
</comment>
<evidence type="ECO:0000313" key="26">
    <source>
        <dbReference type="Proteomes" id="UP000515126"/>
    </source>
</evidence>
<evidence type="ECO:0000256" key="11">
    <source>
        <dbReference type="ARBA" id="ARBA00048015"/>
    </source>
</evidence>
<feature type="active site" evidence="20">
    <location>
        <position position="68"/>
    </location>
</feature>
<evidence type="ECO:0000256" key="24">
    <source>
        <dbReference type="RuleBase" id="RU361236"/>
    </source>
</evidence>
<evidence type="ECO:0000256" key="21">
    <source>
        <dbReference type="PIRSR" id="PIRSR601211-2"/>
    </source>
</evidence>
<organism evidence="26 27">
    <name type="scientific">Mus caroli</name>
    <name type="common">Ryukyu mouse</name>
    <name type="synonym">Ricefield mouse</name>
    <dbReference type="NCBI Taxonomy" id="10089"/>
    <lineage>
        <taxon>Eukaryota</taxon>
        <taxon>Metazoa</taxon>
        <taxon>Chordata</taxon>
        <taxon>Craniata</taxon>
        <taxon>Vertebrata</taxon>
        <taxon>Euteleostomi</taxon>
        <taxon>Mammalia</taxon>
        <taxon>Eutheria</taxon>
        <taxon>Euarchontoglires</taxon>
        <taxon>Glires</taxon>
        <taxon>Rodentia</taxon>
        <taxon>Myomorpha</taxon>
        <taxon>Muroidea</taxon>
        <taxon>Muridae</taxon>
        <taxon>Murinae</taxon>
        <taxon>Mus</taxon>
        <taxon>Mus</taxon>
    </lineage>
</organism>
<dbReference type="InterPro" id="IPR036444">
    <property type="entry name" value="PLipase_A2_dom_sf"/>
</dbReference>
<evidence type="ECO:0000256" key="7">
    <source>
        <dbReference type="ARBA" id="ARBA00023157"/>
    </source>
</evidence>
<keyword evidence="5" id="KW-0081">Bacteriolytic enzyme</keyword>
<reference evidence="27" key="1">
    <citation type="submission" date="2025-08" db="UniProtKB">
        <authorList>
            <consortium name="RefSeq"/>
        </authorList>
    </citation>
    <scope>IDENTIFICATION</scope>
</reference>
<accession>A0A6P5PMA7</accession>
<dbReference type="PANTHER" id="PTHR11716">
    <property type="entry name" value="PHOSPHOLIPASE A2 FAMILY MEMBER"/>
    <property type="match status" value="1"/>
</dbReference>
<dbReference type="GO" id="GO:0050830">
    <property type="term" value="P:defense response to Gram-positive bacterium"/>
    <property type="evidence" value="ECO:0007669"/>
    <property type="project" value="Ensembl"/>
</dbReference>
<feature type="disulfide bond" evidence="22">
    <location>
        <begin position="80"/>
        <end position="105"/>
    </location>
</feature>
<feature type="binding site" evidence="21">
    <location>
        <position position="52"/>
    </location>
    <ligand>
        <name>Ca(2+)</name>
        <dbReference type="ChEBI" id="CHEBI:29108"/>
    </ligand>
</feature>
<keyword evidence="21" id="KW-0479">Metal-binding</keyword>
<dbReference type="FunFam" id="1.20.90.10:FF:000001">
    <property type="entry name" value="Basic phospholipase A2 homolog"/>
    <property type="match status" value="1"/>
</dbReference>
<evidence type="ECO:0000256" key="17">
    <source>
        <dbReference type="ARBA" id="ARBA00048699"/>
    </source>
</evidence>
<comment type="catalytic activity">
    <reaction evidence="18">
        <text>1-hexadecanoyl-2-(9Z,12Z-octadecadienoyl)-sn-glycero-3-phosphoethanolamine + H2O = 1-hexadecanoyl-sn-glycero-3-phosphoethanolamine + (9Z,12Z)-octadecadienoate + H(+)</text>
        <dbReference type="Rhea" id="RHEA:40815"/>
        <dbReference type="ChEBI" id="CHEBI:15377"/>
        <dbReference type="ChEBI" id="CHEBI:15378"/>
        <dbReference type="ChEBI" id="CHEBI:30245"/>
        <dbReference type="ChEBI" id="CHEBI:73004"/>
        <dbReference type="ChEBI" id="CHEBI:73008"/>
    </reaction>
    <physiologicalReaction direction="left-to-right" evidence="18">
        <dbReference type="Rhea" id="RHEA:40816"/>
    </physiologicalReaction>
</comment>
<dbReference type="SMART" id="SM00085">
    <property type="entry name" value="PA2c"/>
    <property type="match status" value="1"/>
</dbReference>
<protein>
    <recommendedName>
        <fullName evidence="24">Phospholipase A2</fullName>
        <ecNumber evidence="24">3.1.1.4</ecNumber>
    </recommendedName>
</protein>
<dbReference type="GO" id="GO:0046473">
    <property type="term" value="P:phosphatidic acid metabolic process"/>
    <property type="evidence" value="ECO:0007669"/>
    <property type="project" value="Ensembl"/>
</dbReference>
<proteinExistence type="inferred from homology"/>
<dbReference type="PROSITE" id="PS00118">
    <property type="entry name" value="PA2_HIS"/>
    <property type="match status" value="1"/>
</dbReference>
<dbReference type="GeneID" id="110292816"/>
<dbReference type="InterPro" id="IPR001211">
    <property type="entry name" value="PLA2"/>
</dbReference>
<dbReference type="GO" id="GO:0031640">
    <property type="term" value="P:killing of cells of another organism"/>
    <property type="evidence" value="ECO:0007669"/>
    <property type="project" value="UniProtKB-KW"/>
</dbReference>
<feature type="binding site" evidence="21">
    <location>
        <position position="69"/>
    </location>
    <ligand>
        <name>Ca(2+)</name>
        <dbReference type="ChEBI" id="CHEBI:29108"/>
    </ligand>
</feature>
<feature type="disulfide bond" evidence="22">
    <location>
        <begin position="49"/>
        <end position="65"/>
    </location>
</feature>
<feature type="disulfide bond" evidence="22">
    <location>
        <begin position="98"/>
        <end position="110"/>
    </location>
</feature>
<dbReference type="Gene3D" id="1.20.90.10">
    <property type="entry name" value="Phospholipase A2 domain"/>
    <property type="match status" value="1"/>
</dbReference>
<evidence type="ECO:0000259" key="25">
    <source>
        <dbReference type="SMART" id="SM00085"/>
    </source>
</evidence>
<dbReference type="InterPro" id="IPR016090">
    <property type="entry name" value="PLA2-like_dom"/>
</dbReference>
<comment type="catalytic activity">
    <reaction evidence="12">
        <text>1,2-dihexadecanoyl-sn-glycero-3-phospho-(1'-sn-glycerol) + H2O = 1-hexadecanoyl-sn-glycero-3-phospho-(1'-sn-glycerol) + hexadecanoate + H(+)</text>
        <dbReference type="Rhea" id="RHEA:45472"/>
        <dbReference type="ChEBI" id="CHEBI:7896"/>
        <dbReference type="ChEBI" id="CHEBI:15377"/>
        <dbReference type="ChEBI" id="CHEBI:15378"/>
        <dbReference type="ChEBI" id="CHEBI:72829"/>
        <dbReference type="ChEBI" id="CHEBI:75158"/>
    </reaction>
    <physiologicalReaction direction="left-to-right" evidence="12">
        <dbReference type="Rhea" id="RHEA:45473"/>
    </physiologicalReaction>
</comment>
<evidence type="ECO:0000256" key="12">
    <source>
        <dbReference type="ARBA" id="ARBA00048080"/>
    </source>
</evidence>
<feature type="disulfide bond" evidence="22">
    <location>
        <begin position="70"/>
        <end position="146"/>
    </location>
</feature>
<evidence type="ECO:0000256" key="14">
    <source>
        <dbReference type="ARBA" id="ARBA00048227"/>
    </source>
</evidence>
<feature type="domain" description="Phospholipase A2-like central" evidence="25">
    <location>
        <begin position="22"/>
        <end position="140"/>
    </location>
</feature>
<keyword evidence="24" id="KW-0732">Signal</keyword>
<dbReference type="CDD" id="cd00125">
    <property type="entry name" value="PLA2c"/>
    <property type="match status" value="1"/>
</dbReference>
<feature type="active site" evidence="20">
    <location>
        <position position="113"/>
    </location>
</feature>
<dbReference type="SUPFAM" id="SSF48619">
    <property type="entry name" value="Phospholipase A2, PLA2"/>
    <property type="match status" value="1"/>
</dbReference>
<evidence type="ECO:0000256" key="19">
    <source>
        <dbReference type="ARBA" id="ARBA00049282"/>
    </source>
</evidence>
<dbReference type="EC" id="3.1.1.4" evidence="24"/>
<gene>
    <name evidence="27" type="primary">Pla2g2a</name>
</gene>
<evidence type="ECO:0000256" key="15">
    <source>
        <dbReference type="ARBA" id="ARBA00048541"/>
    </source>
</evidence>
<dbReference type="GO" id="GO:0005509">
    <property type="term" value="F:calcium ion binding"/>
    <property type="evidence" value="ECO:0007669"/>
    <property type="project" value="InterPro"/>
</dbReference>
<dbReference type="GO" id="GO:0047498">
    <property type="term" value="F:calcium-dependent phospholipase A2 activity"/>
    <property type="evidence" value="ECO:0007669"/>
    <property type="project" value="Ensembl"/>
</dbReference>
<dbReference type="GO" id="GO:0034374">
    <property type="term" value="P:low-density lipoprotein particle remodeling"/>
    <property type="evidence" value="ECO:0007669"/>
    <property type="project" value="Ensembl"/>
</dbReference>
<feature type="binding site" evidence="21">
    <location>
        <position position="50"/>
    </location>
    <ligand>
        <name>Ca(2+)</name>
        <dbReference type="ChEBI" id="CHEBI:29108"/>
    </ligand>
</feature>
<dbReference type="PRINTS" id="PR00389">
    <property type="entry name" value="PHPHLIPASEA2"/>
</dbReference>
<evidence type="ECO:0000256" key="13">
    <source>
        <dbReference type="ARBA" id="ARBA00048221"/>
    </source>
</evidence>
<name>A0A6P5PMA7_MUSCR</name>
<evidence type="ECO:0000256" key="23">
    <source>
        <dbReference type="RuleBase" id="RU003654"/>
    </source>
</evidence>
<dbReference type="GO" id="GO:0005615">
    <property type="term" value="C:extracellular space"/>
    <property type="evidence" value="ECO:0007669"/>
    <property type="project" value="Ensembl"/>
</dbReference>
<feature type="chain" id="PRO_5028520717" description="Phospholipase A2" evidence="24">
    <location>
        <begin position="22"/>
        <end position="146"/>
    </location>
</feature>
<evidence type="ECO:0000256" key="10">
    <source>
        <dbReference type="ARBA" id="ARBA00036775"/>
    </source>
</evidence>
<dbReference type="RefSeq" id="XP_021016060.1">
    <property type="nucleotide sequence ID" value="XM_021160401.1"/>
</dbReference>
<keyword evidence="5" id="KW-0929">Antimicrobial</keyword>
<dbReference type="PROSITE" id="PS00119">
    <property type="entry name" value="PA2_ASP"/>
    <property type="match status" value="1"/>
</dbReference>
<evidence type="ECO:0000256" key="9">
    <source>
        <dbReference type="ARBA" id="ARBA00036719"/>
    </source>
</evidence>
<dbReference type="GO" id="GO:0046337">
    <property type="term" value="P:phosphatidylethanolamine metabolic process"/>
    <property type="evidence" value="ECO:0007669"/>
    <property type="project" value="Ensembl"/>
</dbReference>
<keyword evidence="24" id="KW-0443">Lipid metabolism</keyword>
<dbReference type="GO" id="GO:0005783">
    <property type="term" value="C:endoplasmic reticulum"/>
    <property type="evidence" value="ECO:0007669"/>
    <property type="project" value="Ensembl"/>
</dbReference>
<evidence type="ECO:0000256" key="2">
    <source>
        <dbReference type="ARBA" id="ARBA00004613"/>
    </source>
</evidence>
<comment type="catalytic activity">
    <reaction evidence="13">
        <text>N-hexadecanoyl-1,2-di-(9Z-octadecenoyl)-sn-glycero-3-phosphoethanolamine + H2O = N-hexadecanoyl-1-(9Z-octadecenoyl)-sn-glycero-3-phosphoethanolamine + (9Z)-octadecenoate + H(+)</text>
        <dbReference type="Rhea" id="RHEA:45424"/>
        <dbReference type="ChEBI" id="CHEBI:15377"/>
        <dbReference type="ChEBI" id="CHEBI:15378"/>
        <dbReference type="ChEBI" id="CHEBI:30823"/>
        <dbReference type="ChEBI" id="CHEBI:78097"/>
        <dbReference type="ChEBI" id="CHEBI:85217"/>
    </reaction>
    <physiologicalReaction direction="left-to-right" evidence="13">
        <dbReference type="Rhea" id="RHEA:45425"/>
    </physiologicalReaction>
</comment>
<keyword evidence="6 21" id="KW-0106">Calcium</keyword>
<dbReference type="GO" id="GO:0042130">
    <property type="term" value="P:negative regulation of T cell proliferation"/>
    <property type="evidence" value="ECO:0007669"/>
    <property type="project" value="TreeGrafter"/>
</dbReference>
<dbReference type="InterPro" id="IPR033112">
    <property type="entry name" value="PLA2_Asp_AS"/>
</dbReference>
<comment type="catalytic activity">
    <reaction evidence="17">
        <text>1-hexadecanoyl-2-(9Z-octadecenoyl)-sn-glycero-3-phosphocholine + H2O = 1-hexadecanoyl-sn-glycero-3-phosphocholine + (9Z)-octadecenoate + H(+)</text>
        <dbReference type="Rhea" id="RHEA:38779"/>
        <dbReference type="ChEBI" id="CHEBI:15377"/>
        <dbReference type="ChEBI" id="CHEBI:15378"/>
        <dbReference type="ChEBI" id="CHEBI:30823"/>
        <dbReference type="ChEBI" id="CHEBI:72998"/>
        <dbReference type="ChEBI" id="CHEBI:73001"/>
    </reaction>
    <physiologicalReaction direction="left-to-right" evidence="17">
        <dbReference type="Rhea" id="RHEA:38780"/>
    </physiologicalReaction>
</comment>
<dbReference type="GO" id="GO:0005543">
    <property type="term" value="F:phospholipid binding"/>
    <property type="evidence" value="ECO:0007669"/>
    <property type="project" value="Ensembl"/>
</dbReference>
<dbReference type="GO" id="GO:1902563">
    <property type="term" value="P:regulation of neutrophil activation"/>
    <property type="evidence" value="ECO:0007669"/>
    <property type="project" value="Ensembl"/>
</dbReference>
<keyword evidence="24" id="KW-0378">Hydrolase</keyword>
<dbReference type="GO" id="GO:0046470">
    <property type="term" value="P:phosphatidylcholine metabolic process"/>
    <property type="evidence" value="ECO:0007669"/>
    <property type="project" value="Ensembl"/>
</dbReference>
<comment type="catalytic activity">
    <reaction evidence="8">
        <text>1-hexadecanoyl-2-(9Z,12Z-octadecadienoyl)-sn-glycero-3-phosphocholine + H2O = (9Z,12Z)-octadecadienoate + 1-hexadecanoyl-sn-glycero-3-phosphocholine + H(+)</text>
        <dbReference type="Rhea" id="RHEA:40811"/>
        <dbReference type="ChEBI" id="CHEBI:15377"/>
        <dbReference type="ChEBI" id="CHEBI:15378"/>
        <dbReference type="ChEBI" id="CHEBI:30245"/>
        <dbReference type="ChEBI" id="CHEBI:72998"/>
        <dbReference type="ChEBI" id="CHEBI:73002"/>
    </reaction>
    <physiologicalReaction direction="left-to-right" evidence="8">
        <dbReference type="Rhea" id="RHEA:40812"/>
    </physiologicalReaction>
</comment>
<comment type="catalytic activity">
    <reaction evidence="15">
        <text>1-hexadecanoyl-2-(5Z,8Z,11Z,14Z-eicosatetraenoyl)-sn-glycero-3-phosphoethanolamine + H2O = 1-hexadecanoyl-sn-glycero-3-phosphoethanolamine + (5Z,8Z,11Z,14Z)-eicosatetraenoate + H(+)</text>
        <dbReference type="Rhea" id="RHEA:40431"/>
        <dbReference type="ChEBI" id="CHEBI:15377"/>
        <dbReference type="ChEBI" id="CHEBI:15378"/>
        <dbReference type="ChEBI" id="CHEBI:32395"/>
        <dbReference type="ChEBI" id="CHEBI:73004"/>
        <dbReference type="ChEBI" id="CHEBI:73009"/>
    </reaction>
    <physiologicalReaction direction="left-to-right" evidence="15">
        <dbReference type="Rhea" id="RHEA:40432"/>
    </physiologicalReaction>
</comment>